<proteinExistence type="predicted"/>
<reference evidence="3 4" key="1">
    <citation type="journal article" date="2018" name="PLoS Genet.">
        <title>Population sequencing reveals clonal diversity and ancestral inbreeding in the grapevine cultivar Chardonnay.</title>
        <authorList>
            <person name="Roach M.J."/>
            <person name="Johnson D.L."/>
            <person name="Bohlmann J."/>
            <person name="van Vuuren H.J."/>
            <person name="Jones S.J."/>
            <person name="Pretorius I.S."/>
            <person name="Schmidt S.A."/>
            <person name="Borneman A.R."/>
        </authorList>
    </citation>
    <scope>NUCLEOTIDE SEQUENCE [LARGE SCALE GENOMIC DNA]</scope>
    <source>
        <strain evidence="4">cv. Chardonnay</strain>
        <strain evidence="3">I10V1</strain>
        <tissue evidence="3">Leaf</tissue>
    </source>
</reference>
<feature type="region of interest" description="Disordered" evidence="1">
    <location>
        <begin position="70"/>
        <end position="178"/>
    </location>
</feature>
<dbReference type="PANTHER" id="PTHR34807:SF6">
    <property type="entry name" value="MYB-CC TYPE TRANSCRIPTION FACTOR LHEQLE-CONTAINING DOMAIN-CONTAINING PROTEIN"/>
    <property type="match status" value="1"/>
</dbReference>
<evidence type="ECO:0000256" key="1">
    <source>
        <dbReference type="SAM" id="MobiDB-lite"/>
    </source>
</evidence>
<dbReference type="AlphaFoldDB" id="A0A438KE97"/>
<accession>A0A438KE97</accession>
<evidence type="ECO:0000313" key="3">
    <source>
        <dbReference type="EMBL" id="RVX19536.1"/>
    </source>
</evidence>
<dbReference type="PANTHER" id="PTHR34807">
    <property type="entry name" value="OS08G0270800 PROTEIN"/>
    <property type="match status" value="1"/>
</dbReference>
<dbReference type="Proteomes" id="UP000288805">
    <property type="component" value="Unassembled WGS sequence"/>
</dbReference>
<gene>
    <name evidence="3" type="ORF">CK203_005011</name>
    <name evidence="2" type="ORF">CK203_092222</name>
</gene>
<comment type="caution">
    <text evidence="3">The sequence shown here is derived from an EMBL/GenBank/DDBJ whole genome shotgun (WGS) entry which is preliminary data.</text>
</comment>
<sequence>MKRVPLASRQSRALGDEVRVRFKHQSLLQDYLELQKEFVAKKRKLLAANQKRETLLAEVRFLRGRYRYLSKIQSPPPKPEPLQNPDIQSKKLPKQKNPHVNGVDVKSKKIAKTRNPSANGAVLKRPPPPAGLILGGERMGEEAVLEPPRVRGKPKNCLINDKKGKKKISWQDPVALKV</sequence>
<evidence type="ECO:0000313" key="2">
    <source>
        <dbReference type="EMBL" id="RVW54154.1"/>
    </source>
</evidence>
<name>A0A438KE97_VITVI</name>
<dbReference type="EMBL" id="QGNW01001133">
    <property type="protein sequence ID" value="RVW54154.1"/>
    <property type="molecule type" value="Genomic_DNA"/>
</dbReference>
<organism evidence="3 4">
    <name type="scientific">Vitis vinifera</name>
    <name type="common">Grape</name>
    <dbReference type="NCBI Taxonomy" id="29760"/>
    <lineage>
        <taxon>Eukaryota</taxon>
        <taxon>Viridiplantae</taxon>
        <taxon>Streptophyta</taxon>
        <taxon>Embryophyta</taxon>
        <taxon>Tracheophyta</taxon>
        <taxon>Spermatophyta</taxon>
        <taxon>Magnoliopsida</taxon>
        <taxon>eudicotyledons</taxon>
        <taxon>Gunneridae</taxon>
        <taxon>Pentapetalae</taxon>
        <taxon>rosids</taxon>
        <taxon>Vitales</taxon>
        <taxon>Vitaceae</taxon>
        <taxon>Viteae</taxon>
        <taxon>Vitis</taxon>
    </lineage>
</organism>
<protein>
    <submittedName>
        <fullName evidence="3">Uncharacterized protein</fullName>
    </submittedName>
</protein>
<dbReference type="EMBL" id="QGNW01000008">
    <property type="protein sequence ID" value="RVX19536.1"/>
    <property type="molecule type" value="Genomic_DNA"/>
</dbReference>
<evidence type="ECO:0000313" key="4">
    <source>
        <dbReference type="Proteomes" id="UP000288805"/>
    </source>
</evidence>